<organism evidence="3 4">
    <name type="scientific">Knipowitschia caucasica</name>
    <name type="common">Caucasian dwarf goby</name>
    <name type="synonym">Pomatoschistus caucasicus</name>
    <dbReference type="NCBI Taxonomy" id="637954"/>
    <lineage>
        <taxon>Eukaryota</taxon>
        <taxon>Metazoa</taxon>
        <taxon>Chordata</taxon>
        <taxon>Craniata</taxon>
        <taxon>Vertebrata</taxon>
        <taxon>Euteleostomi</taxon>
        <taxon>Actinopterygii</taxon>
        <taxon>Neopterygii</taxon>
        <taxon>Teleostei</taxon>
        <taxon>Neoteleostei</taxon>
        <taxon>Acanthomorphata</taxon>
        <taxon>Gobiaria</taxon>
        <taxon>Gobiiformes</taxon>
        <taxon>Gobioidei</taxon>
        <taxon>Gobiidae</taxon>
        <taxon>Gobiinae</taxon>
        <taxon>Knipowitschia</taxon>
    </lineage>
</organism>
<dbReference type="InterPro" id="IPR045349">
    <property type="entry name" value="SLC41A1-3"/>
</dbReference>
<evidence type="ECO:0000256" key="2">
    <source>
        <dbReference type="SAM" id="MobiDB-lite"/>
    </source>
</evidence>
<feature type="region of interest" description="Disordered" evidence="2">
    <location>
        <begin position="255"/>
        <end position="281"/>
    </location>
</feature>
<reference evidence="3 4" key="1">
    <citation type="submission" date="2024-04" db="EMBL/GenBank/DDBJ databases">
        <authorList>
            <person name="Waldvogel A.-M."/>
            <person name="Schoenle A."/>
        </authorList>
    </citation>
    <scope>NUCLEOTIDE SEQUENCE [LARGE SCALE GENOMIC DNA]</scope>
</reference>
<keyword evidence="1" id="KW-0472">Membrane</keyword>
<dbReference type="GO" id="GO:0022890">
    <property type="term" value="F:inorganic cation transmembrane transporter activity"/>
    <property type="evidence" value="ECO:0007669"/>
    <property type="project" value="UniProtKB-UniRule"/>
</dbReference>
<keyword evidence="1" id="KW-0812">Transmembrane</keyword>
<dbReference type="AlphaFoldDB" id="A0AAV2M2J0"/>
<feature type="transmembrane region" description="Helical" evidence="1">
    <location>
        <begin position="291"/>
        <end position="312"/>
    </location>
</feature>
<evidence type="ECO:0000256" key="1">
    <source>
        <dbReference type="RuleBase" id="RU369007"/>
    </source>
</evidence>
<keyword evidence="1" id="KW-0406">Ion transport</keyword>
<dbReference type="GO" id="GO:0005886">
    <property type="term" value="C:plasma membrane"/>
    <property type="evidence" value="ECO:0007669"/>
    <property type="project" value="TreeGrafter"/>
</dbReference>
<gene>
    <name evidence="3" type="ORF">KC01_LOCUS34609</name>
</gene>
<dbReference type="PANTHER" id="PTHR16228">
    <property type="entry name" value="DIVALENT CATION TRANSPORTER SOLUTE CARRIER FAMILY 41"/>
    <property type="match status" value="1"/>
</dbReference>
<dbReference type="PANTHER" id="PTHR16228:SF23">
    <property type="entry name" value="SOLUTE CARRIER FAMILY 41 MEMBER 1"/>
    <property type="match status" value="1"/>
</dbReference>
<sequence>MLGPPLWVLTTKQRIVSAATRLRMSQHAAASGGNAHFHTFLHQLYLCLFELCQIAEVTASCGQHVLFRNLVIQPWSCRALNICSEDLPADTCCKLCLQGLSARKLPPSCLFVIVSGLSGSCSEWRTYWFYSRSTARNTADAPLPYSFCKGVRMVLWSKDQDKLPGMDMSSGANDVKKEAGALTPAVYLNSNCTIHPVILTKDRDELAPEPGDEFELKEVTSELANENEEDAERSDMVAAMECLANAKGQREEDALLENASQSNESDDTSLDQSPEPSAPLKETSFSIGLQVVFPFLLAGFGTVAAGMVLDIVQTFCNTLKNVSSRALGRIVVDTLDLCCRSGDGPPQVLHVAEALCVRLSTSELFTDREGDSETEKWLPLVARQSNSTSSLLISC</sequence>
<evidence type="ECO:0000313" key="3">
    <source>
        <dbReference type="EMBL" id="CAL1607575.1"/>
    </source>
</evidence>
<dbReference type="GO" id="GO:0008324">
    <property type="term" value="F:monoatomic cation transmembrane transporter activity"/>
    <property type="evidence" value="ECO:0007669"/>
    <property type="project" value="UniProtKB-UniRule"/>
</dbReference>
<accession>A0AAV2M2J0</accession>
<keyword evidence="1" id="KW-0460">Magnesium</keyword>
<comment type="subcellular location">
    <subcellularLocation>
        <location evidence="1">Membrane</location>
        <topology evidence="1">Multi-pass membrane protein</topology>
    </subcellularLocation>
</comment>
<evidence type="ECO:0000313" key="4">
    <source>
        <dbReference type="Proteomes" id="UP001497482"/>
    </source>
</evidence>
<comment type="function">
    <text evidence="1">Acts as a magnesium transporter.</text>
</comment>
<protein>
    <recommendedName>
        <fullName evidence="1">Solute carrier family 41 member</fullName>
    </recommendedName>
</protein>
<name>A0AAV2M2J0_KNICA</name>
<keyword evidence="1" id="KW-0813">Transport</keyword>
<dbReference type="EMBL" id="OZ035828">
    <property type="protein sequence ID" value="CAL1607575.1"/>
    <property type="molecule type" value="Genomic_DNA"/>
</dbReference>
<keyword evidence="1" id="KW-1133">Transmembrane helix</keyword>
<comment type="similarity">
    <text evidence="1">Belongs to the SLC41A transporter family.</text>
</comment>
<keyword evidence="4" id="KW-1185">Reference proteome</keyword>
<proteinExistence type="inferred from homology"/>
<dbReference type="Proteomes" id="UP001497482">
    <property type="component" value="Chromosome 6"/>
</dbReference>
<dbReference type="GO" id="GO:0030001">
    <property type="term" value="P:metal ion transport"/>
    <property type="evidence" value="ECO:0007669"/>
    <property type="project" value="UniProtKB-UniRule"/>
</dbReference>
<comment type="caution">
    <text evidence="1">Lacks conserved residue(s) required for the propagation of feature annotation.</text>
</comment>